<dbReference type="EMBL" id="JAMSHJ010000006">
    <property type="protein sequence ID" value="KAI5398940.1"/>
    <property type="molecule type" value="Genomic_DNA"/>
</dbReference>
<organism evidence="1 2">
    <name type="scientific">Pisum sativum</name>
    <name type="common">Garden pea</name>
    <name type="synonym">Lathyrus oleraceus</name>
    <dbReference type="NCBI Taxonomy" id="3888"/>
    <lineage>
        <taxon>Eukaryota</taxon>
        <taxon>Viridiplantae</taxon>
        <taxon>Streptophyta</taxon>
        <taxon>Embryophyta</taxon>
        <taxon>Tracheophyta</taxon>
        <taxon>Spermatophyta</taxon>
        <taxon>Magnoliopsida</taxon>
        <taxon>eudicotyledons</taxon>
        <taxon>Gunneridae</taxon>
        <taxon>Pentapetalae</taxon>
        <taxon>rosids</taxon>
        <taxon>fabids</taxon>
        <taxon>Fabales</taxon>
        <taxon>Fabaceae</taxon>
        <taxon>Papilionoideae</taxon>
        <taxon>50 kb inversion clade</taxon>
        <taxon>NPAAA clade</taxon>
        <taxon>Hologalegina</taxon>
        <taxon>IRL clade</taxon>
        <taxon>Fabeae</taxon>
        <taxon>Lathyrus</taxon>
    </lineage>
</organism>
<evidence type="ECO:0000313" key="1">
    <source>
        <dbReference type="EMBL" id="KAI5398940.1"/>
    </source>
</evidence>
<evidence type="ECO:0000313" key="2">
    <source>
        <dbReference type="Proteomes" id="UP001058974"/>
    </source>
</evidence>
<dbReference type="AlphaFoldDB" id="A0A9D4WBG7"/>
<protein>
    <submittedName>
        <fullName evidence="1">Uncharacterized protein</fullName>
    </submittedName>
</protein>
<dbReference type="Proteomes" id="UP001058974">
    <property type="component" value="Chromosome 6"/>
</dbReference>
<sequence>MENQESQVTMKAMRFSSSKNTFAPKLSIKLQEKNFLLWNQQVEGVNISHKLYKMVVNPHIPPMFKYESGRLENIVYEAYETYEECKTEPMDIYEVEGLLYVQEAQLDKCRQEFAAPSAIANVVQGTSHYHHASASSLVDPSFHGGHQNS</sequence>
<accession>A0A9D4WBG7</accession>
<comment type="caution">
    <text evidence="1">The sequence shown here is derived from an EMBL/GenBank/DDBJ whole genome shotgun (WGS) entry which is preliminary data.</text>
</comment>
<dbReference type="Gramene" id="Psat06G0435100-T1">
    <property type="protein sequence ID" value="KAI5398940.1"/>
    <property type="gene ID" value="KIW84_064351"/>
</dbReference>
<proteinExistence type="predicted"/>
<reference evidence="1 2" key="1">
    <citation type="journal article" date="2022" name="Nat. Genet.">
        <title>Improved pea reference genome and pan-genome highlight genomic features and evolutionary characteristics.</title>
        <authorList>
            <person name="Yang T."/>
            <person name="Liu R."/>
            <person name="Luo Y."/>
            <person name="Hu S."/>
            <person name="Wang D."/>
            <person name="Wang C."/>
            <person name="Pandey M.K."/>
            <person name="Ge S."/>
            <person name="Xu Q."/>
            <person name="Li N."/>
            <person name="Li G."/>
            <person name="Huang Y."/>
            <person name="Saxena R.K."/>
            <person name="Ji Y."/>
            <person name="Li M."/>
            <person name="Yan X."/>
            <person name="He Y."/>
            <person name="Liu Y."/>
            <person name="Wang X."/>
            <person name="Xiang C."/>
            <person name="Varshney R.K."/>
            <person name="Ding H."/>
            <person name="Gao S."/>
            <person name="Zong X."/>
        </authorList>
    </citation>
    <scope>NUCLEOTIDE SEQUENCE [LARGE SCALE GENOMIC DNA]</scope>
    <source>
        <strain evidence="1 2">cv. Zhongwan 6</strain>
    </source>
</reference>
<keyword evidence="2" id="KW-1185">Reference proteome</keyword>
<gene>
    <name evidence="1" type="ORF">KIW84_064351</name>
</gene>
<name>A0A9D4WBG7_PEA</name>